<evidence type="ECO:0000313" key="3">
    <source>
        <dbReference type="Proteomes" id="UP000770015"/>
    </source>
</evidence>
<protein>
    <submittedName>
        <fullName evidence="2">Uncharacterized protein</fullName>
    </submittedName>
</protein>
<feature type="compositionally biased region" description="Gly residues" evidence="1">
    <location>
        <begin position="143"/>
        <end position="153"/>
    </location>
</feature>
<evidence type="ECO:0000256" key="1">
    <source>
        <dbReference type="SAM" id="MobiDB-lite"/>
    </source>
</evidence>
<reference evidence="2" key="1">
    <citation type="journal article" date="2021" name="Nat. Commun.">
        <title>Genetic determinants of endophytism in the Arabidopsis root mycobiome.</title>
        <authorList>
            <person name="Mesny F."/>
            <person name="Miyauchi S."/>
            <person name="Thiergart T."/>
            <person name="Pickel B."/>
            <person name="Atanasova L."/>
            <person name="Karlsson M."/>
            <person name="Huettel B."/>
            <person name="Barry K.W."/>
            <person name="Haridas S."/>
            <person name="Chen C."/>
            <person name="Bauer D."/>
            <person name="Andreopoulos W."/>
            <person name="Pangilinan J."/>
            <person name="LaButti K."/>
            <person name="Riley R."/>
            <person name="Lipzen A."/>
            <person name="Clum A."/>
            <person name="Drula E."/>
            <person name="Henrissat B."/>
            <person name="Kohler A."/>
            <person name="Grigoriev I.V."/>
            <person name="Martin F.M."/>
            <person name="Hacquard S."/>
        </authorList>
    </citation>
    <scope>NUCLEOTIDE SEQUENCE</scope>
    <source>
        <strain evidence="2">MPI-SDFR-AT-0117</strain>
    </source>
</reference>
<keyword evidence="3" id="KW-1185">Reference proteome</keyword>
<comment type="caution">
    <text evidence="2">The sequence shown here is derived from an EMBL/GenBank/DDBJ whole genome shotgun (WGS) entry which is preliminary data.</text>
</comment>
<dbReference type="OrthoDB" id="10553467at2759"/>
<dbReference type="AlphaFoldDB" id="A0A9P9A7M6"/>
<feature type="region of interest" description="Disordered" evidence="1">
    <location>
        <begin position="1"/>
        <end position="84"/>
    </location>
</feature>
<sequence length="234" mass="24956">MSEVRPQADLGESSSRLPSSSVEATQDETDTYFDDDASTIRPTESDAASSIFGDDASTLQPDTFAPLGADGNDDGRPRTRPQRWLSAEEVYLYNGDGNYAGLDPGARSEDNGDGPPCTRPQPWLRQLRGDEEGLLVNRDGSYAGPGAGAGSGAGRRNRMAGTAAPHRGRPRPQLNEGPDYWHAATEPAPFNPFDEVARLPQRERVALAIKNARGPQYHELGLSGSRGMGFGAAG</sequence>
<feature type="region of interest" description="Disordered" evidence="1">
    <location>
        <begin position="96"/>
        <end position="124"/>
    </location>
</feature>
<dbReference type="EMBL" id="JAGSXJ010000021">
    <property type="protein sequence ID" value="KAH6678916.1"/>
    <property type="molecule type" value="Genomic_DNA"/>
</dbReference>
<dbReference type="Proteomes" id="UP000770015">
    <property type="component" value="Unassembled WGS sequence"/>
</dbReference>
<feature type="compositionally biased region" description="Acidic residues" evidence="1">
    <location>
        <begin position="25"/>
        <end position="37"/>
    </location>
</feature>
<evidence type="ECO:0000313" key="2">
    <source>
        <dbReference type="EMBL" id="KAH6678916.1"/>
    </source>
</evidence>
<organism evidence="2 3">
    <name type="scientific">Plectosphaerella plurivora</name>
    <dbReference type="NCBI Taxonomy" id="936078"/>
    <lineage>
        <taxon>Eukaryota</taxon>
        <taxon>Fungi</taxon>
        <taxon>Dikarya</taxon>
        <taxon>Ascomycota</taxon>
        <taxon>Pezizomycotina</taxon>
        <taxon>Sordariomycetes</taxon>
        <taxon>Hypocreomycetidae</taxon>
        <taxon>Glomerellales</taxon>
        <taxon>Plectosphaerellaceae</taxon>
        <taxon>Plectosphaerella</taxon>
    </lineage>
</organism>
<gene>
    <name evidence="2" type="ORF">F5X68DRAFT_245364</name>
</gene>
<proteinExistence type="predicted"/>
<accession>A0A9P9A7M6</accession>
<feature type="region of interest" description="Disordered" evidence="1">
    <location>
        <begin position="136"/>
        <end position="187"/>
    </location>
</feature>
<name>A0A9P9A7M6_9PEZI</name>